<accession>A0A381WZ33</accession>
<gene>
    <name evidence="1" type="ORF">METZ01_LOCUS110031</name>
</gene>
<organism evidence="1">
    <name type="scientific">marine metagenome</name>
    <dbReference type="NCBI Taxonomy" id="408172"/>
    <lineage>
        <taxon>unclassified sequences</taxon>
        <taxon>metagenomes</taxon>
        <taxon>ecological metagenomes</taxon>
    </lineage>
</organism>
<sequence length="61" mass="7155">MDDFGFDGPMGDETPIDNCDWDWCEDADEYDGQPDEAQEWQDFMGGDEYYDHSEAQWDGDF</sequence>
<name>A0A381WZ33_9ZZZZ</name>
<dbReference type="AlphaFoldDB" id="A0A381WZ33"/>
<reference evidence="1" key="1">
    <citation type="submission" date="2018-05" db="EMBL/GenBank/DDBJ databases">
        <authorList>
            <person name="Lanie J.A."/>
            <person name="Ng W.-L."/>
            <person name="Kazmierczak K.M."/>
            <person name="Andrzejewski T.M."/>
            <person name="Davidsen T.M."/>
            <person name="Wayne K.J."/>
            <person name="Tettelin H."/>
            <person name="Glass J.I."/>
            <person name="Rusch D."/>
            <person name="Podicherti R."/>
            <person name="Tsui H.-C.T."/>
            <person name="Winkler M.E."/>
        </authorList>
    </citation>
    <scope>NUCLEOTIDE SEQUENCE</scope>
</reference>
<protein>
    <submittedName>
        <fullName evidence="1">Uncharacterized protein</fullName>
    </submittedName>
</protein>
<evidence type="ECO:0000313" key="1">
    <source>
        <dbReference type="EMBL" id="SVA57177.1"/>
    </source>
</evidence>
<dbReference type="EMBL" id="UINC01013195">
    <property type="protein sequence ID" value="SVA57177.1"/>
    <property type="molecule type" value="Genomic_DNA"/>
</dbReference>
<proteinExistence type="predicted"/>